<protein>
    <submittedName>
        <fullName evidence="6 7">Mucin-4-like</fullName>
    </submittedName>
</protein>
<dbReference type="RefSeq" id="XP_022255509.1">
    <property type="nucleotide sequence ID" value="XM_022399801.1"/>
</dbReference>
<feature type="domain" description="SH2" evidence="4">
    <location>
        <begin position="554"/>
        <end position="648"/>
    </location>
</feature>
<dbReference type="CDD" id="cd09945">
    <property type="entry name" value="SH2_SHB_SHD_SHE_SHF_like"/>
    <property type="match status" value="1"/>
</dbReference>
<feature type="compositionally biased region" description="Basic and acidic residues" evidence="3">
    <location>
        <begin position="405"/>
        <end position="436"/>
    </location>
</feature>
<evidence type="ECO:0000313" key="6">
    <source>
        <dbReference type="RefSeq" id="XP_022255501.1"/>
    </source>
</evidence>
<dbReference type="InterPro" id="IPR036860">
    <property type="entry name" value="SH2_dom_sf"/>
</dbReference>
<dbReference type="InterPro" id="IPR051846">
    <property type="entry name" value="SH2_domain_adapters"/>
</dbReference>
<dbReference type="RefSeq" id="XP_022255501.1">
    <property type="nucleotide sequence ID" value="XM_022399793.1"/>
</dbReference>
<name>A0ABM1THZ5_LIMPO</name>
<dbReference type="PROSITE" id="PS50001">
    <property type="entry name" value="SH2"/>
    <property type="match status" value="1"/>
</dbReference>
<feature type="region of interest" description="Disordered" evidence="3">
    <location>
        <begin position="266"/>
        <end position="298"/>
    </location>
</feature>
<dbReference type="SMART" id="SM00252">
    <property type="entry name" value="SH2"/>
    <property type="match status" value="1"/>
</dbReference>
<dbReference type="Gene3D" id="3.30.505.10">
    <property type="entry name" value="SH2 domain"/>
    <property type="match status" value="1"/>
</dbReference>
<evidence type="ECO:0000313" key="8">
    <source>
        <dbReference type="RefSeq" id="XP_022255516.1"/>
    </source>
</evidence>
<keyword evidence="5" id="KW-1185">Reference proteome</keyword>
<evidence type="ECO:0000256" key="2">
    <source>
        <dbReference type="PROSITE-ProRule" id="PRU00191"/>
    </source>
</evidence>
<dbReference type="InterPro" id="IPR000980">
    <property type="entry name" value="SH2"/>
</dbReference>
<sequence>MARQLYETAFDSKVRREVEDIDKLVQSPVLSEIGRRRHSSGPRSGSAPSSSSGSSSNTPTHQPYLTARESPRRGPCQALPQFFHTEKRKVTLVRDSPRSSPLLSRNTHTGSLQLSRPAKETEFELKIQEIKHGCNSQSLNTKTGEKESSFTKYIPEDFLGTSKISHSNRCLVSTNDVNQKEKISNKLLSGSKGQGFKQLNTESKKTKSFETVSGSLDRKNSKTTKNSSASKLHIPNGALLDNTYADRPAVCSSMIHEKKLIKNTNTFRDSPKHSSVSGHETNFSKSFNSNFEKGSSSLSSKEILNNSQLLKPHKQLHFQSDQDHSKDSSKLDTNLPEIDHPSTTNKNVSQSCQPLISKSQSSTSLKDRRYLWNESELQLKSKNLDPVNENKIADESNHFKQGISCKEDSKDENETKDESISVRPGGKEEESSRSEKVTAPNDKLITRPKRPGSLSIPSLSGMSIPIPVRTQHIQSPPTATTTTSSDKDNTANKASTSKDSGVPNRPTLNLSLNLNTANAPKRARQQLFFSFGCPVLSAVGETVDPNIPLERQGWYHGSINRIDAEKLLRNLKEGSYLVRNSKSSKGKFSLSLKSAKGFMHMKIVHSDEKFILGQFGRPFDNVPEMVHHYSVNKLPIKGAEHMSLLHPVIDQLL</sequence>
<evidence type="ECO:0000313" key="5">
    <source>
        <dbReference type="Proteomes" id="UP000694941"/>
    </source>
</evidence>
<feature type="region of interest" description="Disordered" evidence="3">
    <location>
        <begin position="317"/>
        <end position="365"/>
    </location>
</feature>
<feature type="region of interest" description="Disordered" evidence="3">
    <location>
        <begin position="192"/>
        <end position="232"/>
    </location>
</feature>
<dbReference type="PRINTS" id="PR00401">
    <property type="entry name" value="SH2DOMAIN"/>
</dbReference>
<dbReference type="PANTHER" id="PTHR15127:SF32">
    <property type="entry name" value="HEAVYWEIGHT, ISOFORM A"/>
    <property type="match status" value="1"/>
</dbReference>
<keyword evidence="1 2" id="KW-0727">SH2 domain</keyword>
<dbReference type="SUPFAM" id="SSF55550">
    <property type="entry name" value="SH2 domain"/>
    <property type="match status" value="1"/>
</dbReference>
<feature type="region of interest" description="Disordered" evidence="3">
    <location>
        <begin position="393"/>
        <end position="508"/>
    </location>
</feature>
<dbReference type="Pfam" id="PF00017">
    <property type="entry name" value="SH2"/>
    <property type="match status" value="1"/>
</dbReference>
<organism evidence="5 6">
    <name type="scientific">Limulus polyphemus</name>
    <name type="common">Atlantic horseshoe crab</name>
    <dbReference type="NCBI Taxonomy" id="6850"/>
    <lineage>
        <taxon>Eukaryota</taxon>
        <taxon>Metazoa</taxon>
        <taxon>Ecdysozoa</taxon>
        <taxon>Arthropoda</taxon>
        <taxon>Chelicerata</taxon>
        <taxon>Merostomata</taxon>
        <taxon>Xiphosura</taxon>
        <taxon>Limulidae</taxon>
        <taxon>Limulus</taxon>
    </lineage>
</organism>
<feature type="compositionally biased region" description="Low complexity" evidence="3">
    <location>
        <begin position="41"/>
        <end position="56"/>
    </location>
</feature>
<dbReference type="PANTHER" id="PTHR15127">
    <property type="entry name" value="HEAVYWEIGHT, ISOFORM A"/>
    <property type="match status" value="1"/>
</dbReference>
<gene>
    <name evidence="6 7 8" type="primary">LOC106470397</name>
</gene>
<evidence type="ECO:0000313" key="7">
    <source>
        <dbReference type="RefSeq" id="XP_022255509.1"/>
    </source>
</evidence>
<evidence type="ECO:0000259" key="4">
    <source>
        <dbReference type="PROSITE" id="PS50001"/>
    </source>
</evidence>
<evidence type="ECO:0000256" key="3">
    <source>
        <dbReference type="SAM" id="MobiDB-lite"/>
    </source>
</evidence>
<accession>A0ABM1THZ5</accession>
<feature type="compositionally biased region" description="Basic and acidic residues" evidence="3">
    <location>
        <begin position="320"/>
        <end position="330"/>
    </location>
</feature>
<proteinExistence type="predicted"/>
<dbReference type="Proteomes" id="UP000694941">
    <property type="component" value="Unplaced"/>
</dbReference>
<dbReference type="RefSeq" id="XP_022255516.1">
    <property type="nucleotide sequence ID" value="XM_022399808.1"/>
</dbReference>
<dbReference type="GeneID" id="106470397"/>
<evidence type="ECO:0000256" key="1">
    <source>
        <dbReference type="ARBA" id="ARBA00022999"/>
    </source>
</evidence>
<reference evidence="6 7" key="1">
    <citation type="submission" date="2025-05" db="UniProtKB">
        <authorList>
            <consortium name="RefSeq"/>
        </authorList>
    </citation>
    <scope>IDENTIFICATION</scope>
    <source>
        <tissue evidence="6 7">Muscle</tissue>
    </source>
</reference>
<feature type="region of interest" description="Disordered" evidence="3">
    <location>
        <begin position="17"/>
        <end position="117"/>
    </location>
</feature>
<feature type="compositionally biased region" description="Polar residues" evidence="3">
    <location>
        <begin position="341"/>
        <end position="364"/>
    </location>
</feature>